<sequence>MTALPPIPEVERSITPPDNTANSLYRTLVLPAEAASKAANAKDLLYPRVVGYLLLYIPNIAALATLKRDLASCNSEDQGGFQAIYELGEYYVKNFIIIC</sequence>
<keyword evidence="2" id="KW-1185">Reference proteome</keyword>
<evidence type="ECO:0000313" key="2">
    <source>
        <dbReference type="Proteomes" id="UP000292082"/>
    </source>
</evidence>
<dbReference type="EMBL" id="ML145089">
    <property type="protein sequence ID" value="TBU63547.1"/>
    <property type="molecule type" value="Genomic_DNA"/>
</dbReference>
<reference evidence="1 2" key="1">
    <citation type="submission" date="2019-01" db="EMBL/GenBank/DDBJ databases">
        <title>Draft genome sequences of three monokaryotic isolates of the white-rot basidiomycete fungus Dichomitus squalens.</title>
        <authorList>
            <consortium name="DOE Joint Genome Institute"/>
            <person name="Lopez S.C."/>
            <person name="Andreopoulos B."/>
            <person name="Pangilinan J."/>
            <person name="Lipzen A."/>
            <person name="Riley R."/>
            <person name="Ahrendt S."/>
            <person name="Ng V."/>
            <person name="Barry K."/>
            <person name="Daum C."/>
            <person name="Grigoriev I.V."/>
            <person name="Hilden K.S."/>
            <person name="Makela M.R."/>
            <person name="de Vries R.P."/>
        </authorList>
    </citation>
    <scope>NUCLEOTIDE SEQUENCE [LARGE SCALE GENOMIC DNA]</scope>
    <source>
        <strain evidence="1 2">CBS 464.89</strain>
    </source>
</reference>
<accession>A0A4Q9Q7P4</accession>
<dbReference type="AlphaFoldDB" id="A0A4Q9Q7P4"/>
<dbReference type="Proteomes" id="UP000292082">
    <property type="component" value="Unassembled WGS sequence"/>
</dbReference>
<proteinExistence type="predicted"/>
<organism evidence="1 2">
    <name type="scientific">Dichomitus squalens</name>
    <dbReference type="NCBI Taxonomy" id="114155"/>
    <lineage>
        <taxon>Eukaryota</taxon>
        <taxon>Fungi</taxon>
        <taxon>Dikarya</taxon>
        <taxon>Basidiomycota</taxon>
        <taxon>Agaricomycotina</taxon>
        <taxon>Agaricomycetes</taxon>
        <taxon>Polyporales</taxon>
        <taxon>Polyporaceae</taxon>
        <taxon>Dichomitus</taxon>
    </lineage>
</organism>
<gene>
    <name evidence="1" type="ORF">BD310DRAFT_585025</name>
</gene>
<evidence type="ECO:0000313" key="1">
    <source>
        <dbReference type="EMBL" id="TBU63547.1"/>
    </source>
</evidence>
<name>A0A4Q9Q7P4_9APHY</name>
<protein>
    <submittedName>
        <fullName evidence="1">Uncharacterized protein</fullName>
    </submittedName>
</protein>